<keyword evidence="1" id="KW-0175">Coiled coil</keyword>
<sequence>MQSFERQLQHIIQGQSEGGTDNPAVNSSTDTSAPKVSPEGAAKASLKLMEPVLGVIHHELDKVINSLHAMEGHYRQQQAQLDELEAQIRQQQQQLQLKDAALADLEMRLAAQEMARYDGTILWKISGFEGKKREAISGQTTSLYSPAFYSGPVCI</sequence>
<keyword evidence="4" id="KW-1185">Reference proteome</keyword>
<proteinExistence type="predicted"/>
<dbReference type="InterPro" id="IPR008974">
    <property type="entry name" value="TRAF-like"/>
</dbReference>
<reference evidence="3 4" key="1">
    <citation type="journal article" date="2021" name="Elife">
        <title>Chloroplast acquisition without the gene transfer in kleptoplastic sea slugs, Plakobranchus ocellatus.</title>
        <authorList>
            <person name="Maeda T."/>
            <person name="Takahashi S."/>
            <person name="Yoshida T."/>
            <person name="Shimamura S."/>
            <person name="Takaki Y."/>
            <person name="Nagai Y."/>
            <person name="Toyoda A."/>
            <person name="Suzuki Y."/>
            <person name="Arimoto A."/>
            <person name="Ishii H."/>
            <person name="Satoh N."/>
            <person name="Nishiyama T."/>
            <person name="Hasebe M."/>
            <person name="Maruyama T."/>
            <person name="Minagawa J."/>
            <person name="Obokata J."/>
            <person name="Shigenobu S."/>
        </authorList>
    </citation>
    <scope>NUCLEOTIDE SEQUENCE [LARGE SCALE GENOMIC DNA]</scope>
</reference>
<dbReference type="EMBL" id="BLXT01001848">
    <property type="protein sequence ID" value="GFN88478.1"/>
    <property type="molecule type" value="Genomic_DNA"/>
</dbReference>
<feature type="region of interest" description="Disordered" evidence="2">
    <location>
        <begin position="13"/>
        <end position="39"/>
    </location>
</feature>
<evidence type="ECO:0000256" key="1">
    <source>
        <dbReference type="SAM" id="Coils"/>
    </source>
</evidence>
<organism evidence="3 4">
    <name type="scientific">Plakobranchus ocellatus</name>
    <dbReference type="NCBI Taxonomy" id="259542"/>
    <lineage>
        <taxon>Eukaryota</taxon>
        <taxon>Metazoa</taxon>
        <taxon>Spiralia</taxon>
        <taxon>Lophotrochozoa</taxon>
        <taxon>Mollusca</taxon>
        <taxon>Gastropoda</taxon>
        <taxon>Heterobranchia</taxon>
        <taxon>Euthyneura</taxon>
        <taxon>Panpulmonata</taxon>
        <taxon>Sacoglossa</taxon>
        <taxon>Placobranchoidea</taxon>
        <taxon>Plakobranchidae</taxon>
        <taxon>Plakobranchus</taxon>
    </lineage>
</organism>
<evidence type="ECO:0000313" key="3">
    <source>
        <dbReference type="EMBL" id="GFN88478.1"/>
    </source>
</evidence>
<evidence type="ECO:0000313" key="4">
    <source>
        <dbReference type="Proteomes" id="UP000735302"/>
    </source>
</evidence>
<evidence type="ECO:0000256" key="2">
    <source>
        <dbReference type="SAM" id="MobiDB-lite"/>
    </source>
</evidence>
<accession>A0AAV3Z369</accession>
<comment type="caution">
    <text evidence="3">The sequence shown here is derived from an EMBL/GenBank/DDBJ whole genome shotgun (WGS) entry which is preliminary data.</text>
</comment>
<feature type="compositionally biased region" description="Polar residues" evidence="2">
    <location>
        <begin position="13"/>
        <end position="34"/>
    </location>
</feature>
<gene>
    <name evidence="3" type="ORF">PoB_001498400</name>
</gene>
<feature type="coiled-coil region" evidence="1">
    <location>
        <begin position="67"/>
        <end position="108"/>
    </location>
</feature>
<dbReference type="Gene3D" id="2.60.210.10">
    <property type="entry name" value="Apoptosis, Tumor Necrosis Factor Receptor Associated Protein 2, Chain A"/>
    <property type="match status" value="1"/>
</dbReference>
<protein>
    <submittedName>
        <fullName evidence="3">Tnf receptor-associated factor 2-like</fullName>
    </submittedName>
</protein>
<dbReference type="SUPFAM" id="SSF49599">
    <property type="entry name" value="TRAF domain-like"/>
    <property type="match status" value="1"/>
</dbReference>
<dbReference type="Proteomes" id="UP000735302">
    <property type="component" value="Unassembled WGS sequence"/>
</dbReference>
<name>A0AAV3Z369_9GAST</name>
<keyword evidence="3" id="KW-0675">Receptor</keyword>
<dbReference type="AlphaFoldDB" id="A0AAV3Z369"/>